<keyword evidence="3" id="KW-1185">Reference proteome</keyword>
<dbReference type="EMBL" id="RAHG01000006">
    <property type="protein sequence ID" value="RJT12313.1"/>
    <property type="molecule type" value="Genomic_DNA"/>
</dbReference>
<dbReference type="Gene3D" id="2.60.120.10">
    <property type="entry name" value="Jelly Rolls"/>
    <property type="match status" value="1"/>
</dbReference>
<dbReference type="SUPFAM" id="SSF51182">
    <property type="entry name" value="RmlC-like cupins"/>
    <property type="match status" value="1"/>
</dbReference>
<organism evidence="2 3">
    <name type="scientific">Rahnella inusitata</name>
    <dbReference type="NCBI Taxonomy" id="58169"/>
    <lineage>
        <taxon>Bacteria</taxon>
        <taxon>Pseudomonadati</taxon>
        <taxon>Pseudomonadota</taxon>
        <taxon>Gammaproteobacteria</taxon>
        <taxon>Enterobacterales</taxon>
        <taxon>Yersiniaceae</taxon>
        <taxon>Rahnella</taxon>
    </lineage>
</organism>
<dbReference type="Pfam" id="PF07883">
    <property type="entry name" value="Cupin_2"/>
    <property type="match status" value="1"/>
</dbReference>
<proteinExistence type="predicted"/>
<name>A0ABX9NY82_9GAMM</name>
<sequence length="121" mass="13869">MPDNMFTDFPDEASNRQAETFEMLLTQPGVRIERIISTGQSSPPDFWYCQPQSEWVLVLQGSAGLWLKDETEARVMKAGDFVNIPAFCKHRVEWTDAKETTVWLAVHYGEERTEDEAGKLD</sequence>
<dbReference type="InterPro" id="IPR011051">
    <property type="entry name" value="RmlC_Cupin_sf"/>
</dbReference>
<reference evidence="2 3" key="1">
    <citation type="submission" date="2018-09" db="EMBL/GenBank/DDBJ databases">
        <authorList>
            <person name="Le Fleche-Mateos A."/>
        </authorList>
    </citation>
    <scope>NUCLEOTIDE SEQUENCE [LARGE SCALE GENOMIC DNA]</scope>
    <source>
        <strain evidence="2 3">DSM 30078</strain>
    </source>
</reference>
<dbReference type="InterPro" id="IPR014710">
    <property type="entry name" value="RmlC-like_jellyroll"/>
</dbReference>
<evidence type="ECO:0000313" key="3">
    <source>
        <dbReference type="Proteomes" id="UP000284119"/>
    </source>
</evidence>
<dbReference type="RefSeq" id="WP_112167770.1">
    <property type="nucleotide sequence ID" value="NZ_JYDE01000020.1"/>
</dbReference>
<comment type="caution">
    <text evidence="2">The sequence shown here is derived from an EMBL/GenBank/DDBJ whole genome shotgun (WGS) entry which is preliminary data.</text>
</comment>
<dbReference type="InterPro" id="IPR013096">
    <property type="entry name" value="Cupin_2"/>
</dbReference>
<dbReference type="Proteomes" id="UP000284119">
    <property type="component" value="Unassembled WGS sequence"/>
</dbReference>
<accession>A0ABX9NY82</accession>
<dbReference type="CDD" id="cd06981">
    <property type="entry name" value="cupin_reut_a1446"/>
    <property type="match status" value="1"/>
</dbReference>
<gene>
    <name evidence="2" type="ORF">D5396_14300</name>
</gene>
<feature type="domain" description="Cupin type-2" evidence="1">
    <location>
        <begin position="39"/>
        <end position="106"/>
    </location>
</feature>
<evidence type="ECO:0000313" key="2">
    <source>
        <dbReference type="EMBL" id="RJT12313.1"/>
    </source>
</evidence>
<evidence type="ECO:0000259" key="1">
    <source>
        <dbReference type="Pfam" id="PF07883"/>
    </source>
</evidence>
<protein>
    <submittedName>
        <fullName evidence="2">Cupin domain-containing protein</fullName>
    </submittedName>
</protein>